<keyword evidence="2" id="KW-0808">Transferase</keyword>
<evidence type="ECO:0000256" key="2">
    <source>
        <dbReference type="ARBA" id="ARBA00022679"/>
    </source>
</evidence>
<dbReference type="EMBL" id="CP022163">
    <property type="protein sequence ID" value="ATB30656.1"/>
    <property type="molecule type" value="Genomic_DNA"/>
</dbReference>
<dbReference type="AlphaFoldDB" id="A0A250IIA1"/>
<protein>
    <recommendedName>
        <fullName evidence="4">Methyltransferase type 11 domain-containing protein</fullName>
    </recommendedName>
</protein>
<gene>
    <name evidence="5" type="ORF">MEBOL_004117</name>
</gene>
<sequence length="739" mass="80837">MAHSNPLAADAYASQHRGDADDYASYFAGMDASMQQKVALTTAHFPTRGRVADMGSGSGRGTYDLACLYKGLELVGVDINPVSVDMAGKAWRRPNLRFVAGDIADPVFPPESLDGVLDSSVLHHVTSFNDFSLARLETCLDNQVRALRTGGVIIIRDFVIPEGPEHVWLDLPETDGSAEGDVPGLSTAALFERFARDFRCGVHRTGPVPYTRLVSPHAGHARYQLTLRAANEFILRKDYREHWDVELLEEYTYFTQARFEQAFRTRGLRILSSMPIRNPWILANRYEGRFHLSDVEGRPLPFPPTNYLIVGEKVPPGAGVELREERGEPLTTPRFLSLSTWRHASSGEVFELVERPGRTLDVLPWFRQDGQVFVLAKKGFPRPIVNACANHPNLGGAALSGYVTEPLAAITHAGEAPSKAIARILRERAGLGPERLLGMGEPVRYFTSPGGVNERVSAYLVEVAPSAEALPAPDYGPFTSAGSVRELDARQVLRACHVGGMVDARLEINIHRLLRQLGASPGPWIGAPLALTEQAVALTGAADALTPERRSMFSAHEEGAAGYLDLRLGTFSEHAADGRVLASVPREYLVPREASRNTAVALPVVRTREGYWVGLEHRELPAVQHFTGEAGLAVAPAWRLSRAFTHPSQVPALIAERLRGEFSLTVRRTWELGGSYHTTPGVTPEVVWPFAVEVEADAACESRLRWLPLDALIAGLDAVRDAHLLVVAWRLAHALGVLG</sequence>
<dbReference type="CDD" id="cd02440">
    <property type="entry name" value="AdoMet_MTases"/>
    <property type="match status" value="1"/>
</dbReference>
<dbReference type="InterPro" id="IPR029063">
    <property type="entry name" value="SAM-dependent_MTases_sf"/>
</dbReference>
<organism evidence="5 6">
    <name type="scientific">Melittangium boletus DSM 14713</name>
    <dbReference type="NCBI Taxonomy" id="1294270"/>
    <lineage>
        <taxon>Bacteria</taxon>
        <taxon>Pseudomonadati</taxon>
        <taxon>Myxococcota</taxon>
        <taxon>Myxococcia</taxon>
        <taxon>Myxococcales</taxon>
        <taxon>Cystobacterineae</taxon>
        <taxon>Archangiaceae</taxon>
        <taxon>Melittangium</taxon>
    </lineage>
</organism>
<dbReference type="GO" id="GO:0008757">
    <property type="term" value="F:S-adenosylmethionine-dependent methyltransferase activity"/>
    <property type="evidence" value="ECO:0007669"/>
    <property type="project" value="InterPro"/>
</dbReference>
<dbReference type="PANTHER" id="PTHR43464">
    <property type="entry name" value="METHYLTRANSFERASE"/>
    <property type="match status" value="1"/>
</dbReference>
<keyword evidence="6" id="KW-1185">Reference proteome</keyword>
<dbReference type="RefSeq" id="WP_095979080.1">
    <property type="nucleotide sequence ID" value="NZ_CP022163.1"/>
</dbReference>
<dbReference type="Pfam" id="PF08241">
    <property type="entry name" value="Methyltransf_11"/>
    <property type="match status" value="1"/>
</dbReference>
<evidence type="ECO:0000313" key="5">
    <source>
        <dbReference type="EMBL" id="ATB30656.1"/>
    </source>
</evidence>
<reference evidence="5 6" key="1">
    <citation type="submission" date="2017-06" db="EMBL/GenBank/DDBJ databases">
        <authorList>
            <person name="Kim H.J."/>
            <person name="Triplett B.A."/>
        </authorList>
    </citation>
    <scope>NUCLEOTIDE SEQUENCE [LARGE SCALE GENOMIC DNA]</scope>
    <source>
        <strain evidence="5 6">DSM 14713</strain>
    </source>
</reference>
<dbReference type="Gene3D" id="3.40.50.150">
    <property type="entry name" value="Vaccinia Virus protein VP39"/>
    <property type="match status" value="1"/>
</dbReference>
<evidence type="ECO:0000313" key="6">
    <source>
        <dbReference type="Proteomes" id="UP000217289"/>
    </source>
</evidence>
<evidence type="ECO:0000259" key="4">
    <source>
        <dbReference type="Pfam" id="PF08241"/>
    </source>
</evidence>
<dbReference type="PANTHER" id="PTHR43464:SF19">
    <property type="entry name" value="UBIQUINONE BIOSYNTHESIS O-METHYLTRANSFERASE, MITOCHONDRIAL"/>
    <property type="match status" value="1"/>
</dbReference>
<dbReference type="Gene3D" id="3.90.79.10">
    <property type="entry name" value="Nucleoside Triphosphate Pyrophosphohydrolase"/>
    <property type="match status" value="1"/>
</dbReference>
<dbReference type="InterPro" id="IPR013216">
    <property type="entry name" value="Methyltransf_11"/>
</dbReference>
<name>A0A250IIA1_9BACT</name>
<proteinExistence type="predicted"/>
<keyword evidence="1" id="KW-0489">Methyltransferase</keyword>
<keyword evidence="3" id="KW-0949">S-adenosyl-L-methionine</keyword>
<evidence type="ECO:0000256" key="1">
    <source>
        <dbReference type="ARBA" id="ARBA00022603"/>
    </source>
</evidence>
<accession>A0A250IIA1</accession>
<dbReference type="KEGG" id="mbd:MEBOL_004117"/>
<dbReference type="Proteomes" id="UP000217289">
    <property type="component" value="Chromosome"/>
</dbReference>
<dbReference type="GO" id="GO:0032259">
    <property type="term" value="P:methylation"/>
    <property type="evidence" value="ECO:0007669"/>
    <property type="project" value="UniProtKB-KW"/>
</dbReference>
<dbReference type="OrthoDB" id="609840at2"/>
<feature type="domain" description="Methyltransferase type 11" evidence="4">
    <location>
        <begin position="53"/>
        <end position="155"/>
    </location>
</feature>
<dbReference type="SUPFAM" id="SSF53335">
    <property type="entry name" value="S-adenosyl-L-methionine-dependent methyltransferases"/>
    <property type="match status" value="1"/>
</dbReference>
<evidence type="ECO:0000256" key="3">
    <source>
        <dbReference type="ARBA" id="ARBA00022691"/>
    </source>
</evidence>